<protein>
    <submittedName>
        <fullName evidence="2">Uncharacterized protein</fullName>
    </submittedName>
</protein>
<keyword evidence="3" id="KW-1185">Reference proteome</keyword>
<evidence type="ECO:0000313" key="3">
    <source>
        <dbReference type="Proteomes" id="UP000244005"/>
    </source>
</evidence>
<evidence type="ECO:0000256" key="1">
    <source>
        <dbReference type="SAM" id="MobiDB-lite"/>
    </source>
</evidence>
<feature type="region of interest" description="Disordered" evidence="1">
    <location>
        <begin position="291"/>
        <end position="319"/>
    </location>
</feature>
<reference evidence="3" key="1">
    <citation type="journal article" date="2017" name="Cell">
        <title>Insights into land plant evolution garnered from the Marchantia polymorpha genome.</title>
        <authorList>
            <person name="Bowman J.L."/>
            <person name="Kohchi T."/>
            <person name="Yamato K.T."/>
            <person name="Jenkins J."/>
            <person name="Shu S."/>
            <person name="Ishizaki K."/>
            <person name="Yamaoka S."/>
            <person name="Nishihama R."/>
            <person name="Nakamura Y."/>
            <person name="Berger F."/>
            <person name="Adam C."/>
            <person name="Aki S.S."/>
            <person name="Althoff F."/>
            <person name="Araki T."/>
            <person name="Arteaga-Vazquez M.A."/>
            <person name="Balasubrmanian S."/>
            <person name="Barry K."/>
            <person name="Bauer D."/>
            <person name="Boehm C.R."/>
            <person name="Briginshaw L."/>
            <person name="Caballero-Perez J."/>
            <person name="Catarino B."/>
            <person name="Chen F."/>
            <person name="Chiyoda S."/>
            <person name="Chovatia M."/>
            <person name="Davies K.M."/>
            <person name="Delmans M."/>
            <person name="Demura T."/>
            <person name="Dierschke T."/>
            <person name="Dolan L."/>
            <person name="Dorantes-Acosta A.E."/>
            <person name="Eklund D.M."/>
            <person name="Florent S.N."/>
            <person name="Flores-Sandoval E."/>
            <person name="Fujiyama A."/>
            <person name="Fukuzawa H."/>
            <person name="Galik B."/>
            <person name="Grimanelli D."/>
            <person name="Grimwood J."/>
            <person name="Grossniklaus U."/>
            <person name="Hamada T."/>
            <person name="Haseloff J."/>
            <person name="Hetherington A.J."/>
            <person name="Higo A."/>
            <person name="Hirakawa Y."/>
            <person name="Hundley H.N."/>
            <person name="Ikeda Y."/>
            <person name="Inoue K."/>
            <person name="Inoue S.I."/>
            <person name="Ishida S."/>
            <person name="Jia Q."/>
            <person name="Kakita M."/>
            <person name="Kanazawa T."/>
            <person name="Kawai Y."/>
            <person name="Kawashima T."/>
            <person name="Kennedy M."/>
            <person name="Kinose K."/>
            <person name="Kinoshita T."/>
            <person name="Kohara Y."/>
            <person name="Koide E."/>
            <person name="Komatsu K."/>
            <person name="Kopischke S."/>
            <person name="Kubo M."/>
            <person name="Kyozuka J."/>
            <person name="Lagercrantz U."/>
            <person name="Lin S.S."/>
            <person name="Lindquist E."/>
            <person name="Lipzen A.M."/>
            <person name="Lu C.W."/>
            <person name="De Luna E."/>
            <person name="Martienssen R.A."/>
            <person name="Minamino N."/>
            <person name="Mizutani M."/>
            <person name="Mizutani M."/>
            <person name="Mochizuki N."/>
            <person name="Monte I."/>
            <person name="Mosher R."/>
            <person name="Nagasaki H."/>
            <person name="Nakagami H."/>
            <person name="Naramoto S."/>
            <person name="Nishitani K."/>
            <person name="Ohtani M."/>
            <person name="Okamoto T."/>
            <person name="Okumura M."/>
            <person name="Phillips J."/>
            <person name="Pollak B."/>
            <person name="Reinders A."/>
            <person name="Rovekamp M."/>
            <person name="Sano R."/>
            <person name="Sawa S."/>
            <person name="Schmid M.W."/>
            <person name="Shirakawa M."/>
            <person name="Solano R."/>
            <person name="Spunde A."/>
            <person name="Suetsugu N."/>
            <person name="Sugano S."/>
            <person name="Sugiyama A."/>
            <person name="Sun R."/>
            <person name="Suzuki Y."/>
            <person name="Takenaka M."/>
            <person name="Takezawa D."/>
            <person name="Tomogane H."/>
            <person name="Tsuzuki M."/>
            <person name="Ueda T."/>
            <person name="Umeda M."/>
            <person name="Ward J.M."/>
            <person name="Watanabe Y."/>
            <person name="Yazaki K."/>
            <person name="Yokoyama R."/>
            <person name="Yoshitake Y."/>
            <person name="Yotsui I."/>
            <person name="Zachgo S."/>
            <person name="Schmutz J."/>
        </authorList>
    </citation>
    <scope>NUCLEOTIDE SEQUENCE [LARGE SCALE GENOMIC DNA]</scope>
    <source>
        <strain evidence="3">Tak-1</strain>
    </source>
</reference>
<feature type="compositionally biased region" description="Basic and acidic residues" evidence="1">
    <location>
        <begin position="1"/>
        <end position="20"/>
    </location>
</feature>
<dbReference type="EMBL" id="KZ772673">
    <property type="protein sequence ID" value="PTQ50495.1"/>
    <property type="molecule type" value="Genomic_DNA"/>
</dbReference>
<feature type="region of interest" description="Disordered" evidence="1">
    <location>
        <begin position="1"/>
        <end position="82"/>
    </location>
</feature>
<gene>
    <name evidence="2" type="ORF">MARPO_0001s0448</name>
</gene>
<feature type="compositionally biased region" description="Basic residues" evidence="1">
    <location>
        <begin position="298"/>
        <end position="307"/>
    </location>
</feature>
<feature type="compositionally biased region" description="Polar residues" evidence="1">
    <location>
        <begin position="69"/>
        <end position="82"/>
    </location>
</feature>
<name>A0A2R6XWL8_MARPO</name>
<accession>A0A2R6XWL8</accession>
<feature type="compositionally biased region" description="Basic and acidic residues" evidence="1">
    <location>
        <begin position="147"/>
        <end position="157"/>
    </location>
</feature>
<feature type="compositionally biased region" description="Low complexity" evidence="1">
    <location>
        <begin position="135"/>
        <end position="144"/>
    </location>
</feature>
<organism evidence="2 3">
    <name type="scientific">Marchantia polymorpha</name>
    <name type="common">Common liverwort</name>
    <name type="synonym">Marchantia aquatica</name>
    <dbReference type="NCBI Taxonomy" id="3197"/>
    <lineage>
        <taxon>Eukaryota</taxon>
        <taxon>Viridiplantae</taxon>
        <taxon>Streptophyta</taxon>
        <taxon>Embryophyta</taxon>
        <taxon>Marchantiophyta</taxon>
        <taxon>Marchantiopsida</taxon>
        <taxon>Marchantiidae</taxon>
        <taxon>Marchantiales</taxon>
        <taxon>Marchantiaceae</taxon>
        <taxon>Marchantia</taxon>
    </lineage>
</organism>
<feature type="region of interest" description="Disordered" evidence="1">
    <location>
        <begin position="127"/>
        <end position="168"/>
    </location>
</feature>
<proteinExistence type="predicted"/>
<sequence>MESKLFEAGKTRNTRKRGETHGTTSAQAQSEQGVGEGLTKIVPTVPRQRGAHRREDTVGENGQGEETPGTKTPGNRSLGSHTSAKYLRSRLADKYKELVGSWMERSDGTGREKAAYARSICYRRRRRIADRTGSRRPGSGRVSSPMHPRDEPADGHRSVASHRPSVRSLALRCRRRELPPRCRRTRRPTRRQEGLFVPPLVGLPSGCPGLPCPALALPGLAWPHSLRPPSRSFVGFCLLAFPSSQASNLAIDPDAPFFPFLHLLSLTSRIPLCCCRALCFHAGLALRGKERRRDGKRGIRRRARRSATWRNSREGHSFD</sequence>
<dbReference type="Proteomes" id="UP000244005">
    <property type="component" value="Unassembled WGS sequence"/>
</dbReference>
<dbReference type="AlphaFoldDB" id="A0A2R6XWL8"/>
<feature type="compositionally biased region" description="Polar residues" evidence="1">
    <location>
        <begin position="21"/>
        <end position="32"/>
    </location>
</feature>
<evidence type="ECO:0000313" key="2">
    <source>
        <dbReference type="EMBL" id="PTQ50495.1"/>
    </source>
</evidence>